<dbReference type="InterPro" id="IPR009069">
    <property type="entry name" value="Cys_alpha_HP_mot_SF"/>
</dbReference>
<sequence>MSFWNRIAITVSFLVVILMEGKVGNGSEKRNMSPCDVEALKKCLEENKGDRLKCQSHVEAFRNSCSLKKPNSPPNAV</sequence>
<protein>
    <submittedName>
        <fullName evidence="2">Uncharacterized protein</fullName>
    </submittedName>
</protein>
<dbReference type="SUPFAM" id="SSF47072">
    <property type="entry name" value="Cysteine alpha-hairpin motif"/>
    <property type="match status" value="1"/>
</dbReference>
<evidence type="ECO:0000313" key="2">
    <source>
        <dbReference type="EMBL" id="KAK9147494.1"/>
    </source>
</evidence>
<proteinExistence type="predicted"/>
<gene>
    <name evidence="2" type="ORF">Scep_006251</name>
</gene>
<dbReference type="Proteomes" id="UP001419268">
    <property type="component" value="Unassembled WGS sequence"/>
</dbReference>
<comment type="caution">
    <text evidence="2">The sequence shown here is derived from an EMBL/GenBank/DDBJ whole genome shotgun (WGS) entry which is preliminary data.</text>
</comment>
<dbReference type="PANTHER" id="PTHR36856:SF1">
    <property type="entry name" value="OS07G0175200 PROTEIN"/>
    <property type="match status" value="1"/>
</dbReference>
<dbReference type="PANTHER" id="PTHR36856">
    <property type="entry name" value="OS07G0175200 PROTEIN"/>
    <property type="match status" value="1"/>
</dbReference>
<reference evidence="2 3" key="1">
    <citation type="submission" date="2024-01" db="EMBL/GenBank/DDBJ databases">
        <title>Genome assemblies of Stephania.</title>
        <authorList>
            <person name="Yang L."/>
        </authorList>
    </citation>
    <scope>NUCLEOTIDE SEQUENCE [LARGE SCALE GENOMIC DNA]</scope>
    <source>
        <strain evidence="2">JXDWG</strain>
        <tissue evidence="2">Leaf</tissue>
    </source>
</reference>
<evidence type="ECO:0000313" key="3">
    <source>
        <dbReference type="Proteomes" id="UP001419268"/>
    </source>
</evidence>
<organism evidence="2 3">
    <name type="scientific">Stephania cephalantha</name>
    <dbReference type="NCBI Taxonomy" id="152367"/>
    <lineage>
        <taxon>Eukaryota</taxon>
        <taxon>Viridiplantae</taxon>
        <taxon>Streptophyta</taxon>
        <taxon>Embryophyta</taxon>
        <taxon>Tracheophyta</taxon>
        <taxon>Spermatophyta</taxon>
        <taxon>Magnoliopsida</taxon>
        <taxon>Ranunculales</taxon>
        <taxon>Menispermaceae</taxon>
        <taxon>Menispermoideae</taxon>
        <taxon>Cissampelideae</taxon>
        <taxon>Stephania</taxon>
    </lineage>
</organism>
<dbReference type="EMBL" id="JBBNAG010000003">
    <property type="protein sequence ID" value="KAK9147494.1"/>
    <property type="molecule type" value="Genomic_DNA"/>
</dbReference>
<keyword evidence="1" id="KW-0732">Signal</keyword>
<feature type="chain" id="PRO_5042956622" evidence="1">
    <location>
        <begin position="27"/>
        <end position="77"/>
    </location>
</feature>
<keyword evidence="3" id="KW-1185">Reference proteome</keyword>
<feature type="signal peptide" evidence="1">
    <location>
        <begin position="1"/>
        <end position="26"/>
    </location>
</feature>
<accession>A0AAP0K972</accession>
<name>A0AAP0K972_9MAGN</name>
<dbReference type="AlphaFoldDB" id="A0AAP0K972"/>
<evidence type="ECO:0000256" key="1">
    <source>
        <dbReference type="SAM" id="SignalP"/>
    </source>
</evidence>